<dbReference type="HOGENOM" id="CLU_1372918_0_0_1"/>
<dbReference type="RefSeq" id="XP_003032131.1">
    <property type="nucleotide sequence ID" value="XM_003032085.1"/>
</dbReference>
<feature type="compositionally biased region" description="Basic and acidic residues" evidence="1">
    <location>
        <begin position="91"/>
        <end position="107"/>
    </location>
</feature>
<dbReference type="KEGG" id="scm:SCHCO_02733520"/>
<dbReference type="GeneID" id="9596217"/>
<dbReference type="OrthoDB" id="2999345at2759"/>
<gene>
    <name evidence="2" type="ORF">SCHCODRAFT_108870</name>
</gene>
<evidence type="ECO:0000313" key="2">
    <source>
        <dbReference type="EMBL" id="EFI97228.1"/>
    </source>
</evidence>
<feature type="region of interest" description="Disordered" evidence="1">
    <location>
        <begin position="1"/>
        <end position="39"/>
    </location>
</feature>
<dbReference type="AlphaFoldDB" id="D8Q4F8"/>
<keyword evidence="3" id="KW-1185">Reference proteome</keyword>
<evidence type="ECO:0000313" key="3">
    <source>
        <dbReference type="Proteomes" id="UP000007431"/>
    </source>
</evidence>
<feature type="compositionally biased region" description="Polar residues" evidence="1">
    <location>
        <begin position="1"/>
        <end position="24"/>
    </location>
</feature>
<feature type="compositionally biased region" description="Acidic residues" evidence="1">
    <location>
        <begin position="79"/>
        <end position="90"/>
    </location>
</feature>
<protein>
    <submittedName>
        <fullName evidence="2">Uncharacterized protein</fullName>
    </submittedName>
</protein>
<dbReference type="Proteomes" id="UP000007431">
    <property type="component" value="Unassembled WGS sequence"/>
</dbReference>
<sequence>MSSTASSSQTRGNSPMTSATSSDQEFVLPSPSELIDKGPLEDDDMARLTLRSLDCMATFYHQQLLWSYEMRLELEGDLPEGAEGDNMDDEQSARADARWSDRGDGGRSRMHALLSQQNRRRLQQRRAFKMKLECIISPQSAAEAALTRRKRRRECQRSREYANMLRTLELLAEMRMDSTQRLQYLVRRVNSVESPMKYS</sequence>
<accession>D8Q4F8</accession>
<dbReference type="VEuPathDB" id="FungiDB:SCHCODRAFT_02733520"/>
<proteinExistence type="predicted"/>
<dbReference type="InParanoid" id="D8Q4F8"/>
<evidence type="ECO:0000256" key="1">
    <source>
        <dbReference type="SAM" id="MobiDB-lite"/>
    </source>
</evidence>
<dbReference type="EMBL" id="GL377306">
    <property type="protein sequence ID" value="EFI97228.1"/>
    <property type="molecule type" value="Genomic_DNA"/>
</dbReference>
<feature type="region of interest" description="Disordered" evidence="1">
    <location>
        <begin position="79"/>
        <end position="108"/>
    </location>
</feature>
<organism evidence="3">
    <name type="scientific">Schizophyllum commune (strain H4-8 / FGSC 9210)</name>
    <name type="common">Split gill fungus</name>
    <dbReference type="NCBI Taxonomy" id="578458"/>
    <lineage>
        <taxon>Eukaryota</taxon>
        <taxon>Fungi</taxon>
        <taxon>Dikarya</taxon>
        <taxon>Basidiomycota</taxon>
        <taxon>Agaricomycotina</taxon>
        <taxon>Agaricomycetes</taxon>
        <taxon>Agaricomycetidae</taxon>
        <taxon>Agaricales</taxon>
        <taxon>Schizophyllaceae</taxon>
        <taxon>Schizophyllum</taxon>
    </lineage>
</organism>
<feature type="non-terminal residue" evidence="2">
    <location>
        <position position="199"/>
    </location>
</feature>
<name>D8Q4F8_SCHCM</name>
<reference evidence="2 3" key="1">
    <citation type="journal article" date="2010" name="Nat. Biotechnol.">
        <title>Genome sequence of the model mushroom Schizophyllum commune.</title>
        <authorList>
            <person name="Ohm R.A."/>
            <person name="de Jong J.F."/>
            <person name="Lugones L.G."/>
            <person name="Aerts A."/>
            <person name="Kothe E."/>
            <person name="Stajich J.E."/>
            <person name="de Vries R.P."/>
            <person name="Record E."/>
            <person name="Levasseur A."/>
            <person name="Baker S.E."/>
            <person name="Bartholomew K.A."/>
            <person name="Coutinho P.M."/>
            <person name="Erdmann S."/>
            <person name="Fowler T.J."/>
            <person name="Gathman A.C."/>
            <person name="Lombard V."/>
            <person name="Henrissat B."/>
            <person name="Knabe N."/>
            <person name="Kuees U."/>
            <person name="Lilly W.W."/>
            <person name="Lindquist E."/>
            <person name="Lucas S."/>
            <person name="Magnuson J.K."/>
            <person name="Piumi F."/>
            <person name="Raudaskoski M."/>
            <person name="Salamov A."/>
            <person name="Schmutz J."/>
            <person name="Schwarze F.W.M.R."/>
            <person name="vanKuyk P.A."/>
            <person name="Horton J.S."/>
            <person name="Grigoriev I.V."/>
            <person name="Woesten H.A.B."/>
        </authorList>
    </citation>
    <scope>NUCLEOTIDE SEQUENCE [LARGE SCALE GENOMIC DNA]</scope>
    <source>
        <strain evidence="3">H4-8 / FGSC 9210</strain>
    </source>
</reference>